<organism evidence="2 3">
    <name type="scientific">Cercophora newfieldiana</name>
    <dbReference type="NCBI Taxonomy" id="92897"/>
    <lineage>
        <taxon>Eukaryota</taxon>
        <taxon>Fungi</taxon>
        <taxon>Dikarya</taxon>
        <taxon>Ascomycota</taxon>
        <taxon>Pezizomycotina</taxon>
        <taxon>Sordariomycetes</taxon>
        <taxon>Sordariomycetidae</taxon>
        <taxon>Sordariales</taxon>
        <taxon>Lasiosphaeriaceae</taxon>
        <taxon>Cercophora</taxon>
    </lineage>
</organism>
<sequence length="142" mass="15027">MQYSTILISLLATAVSAAPAPVSARADVKPWVFKSFTRTCNAADTACTVSFGIDTQTGHGDIACKYTVQGAPASRAHAAASCGPFTVTSDWSGQFGDDKGFTTWAVVDTNKQIAFPSYPDSDLVNGKAVSPDRAFAPQTIWW</sequence>
<dbReference type="AlphaFoldDB" id="A0AA40CLI6"/>
<feature type="chain" id="PRO_5041305223" description="Small secreted protein" evidence="1">
    <location>
        <begin position="18"/>
        <end position="142"/>
    </location>
</feature>
<protein>
    <recommendedName>
        <fullName evidence="4">Small secreted protein</fullName>
    </recommendedName>
</protein>
<evidence type="ECO:0000313" key="2">
    <source>
        <dbReference type="EMBL" id="KAK0641419.1"/>
    </source>
</evidence>
<evidence type="ECO:0000313" key="3">
    <source>
        <dbReference type="Proteomes" id="UP001174936"/>
    </source>
</evidence>
<reference evidence="2" key="1">
    <citation type="submission" date="2023-06" db="EMBL/GenBank/DDBJ databases">
        <title>Genome-scale phylogeny and comparative genomics of the fungal order Sordariales.</title>
        <authorList>
            <consortium name="Lawrence Berkeley National Laboratory"/>
            <person name="Hensen N."/>
            <person name="Bonometti L."/>
            <person name="Westerberg I."/>
            <person name="Brannstrom I.O."/>
            <person name="Guillou S."/>
            <person name="Cros-Aarteil S."/>
            <person name="Calhoun S."/>
            <person name="Haridas S."/>
            <person name="Kuo A."/>
            <person name="Mondo S."/>
            <person name="Pangilinan J."/>
            <person name="Riley R."/>
            <person name="Labutti K."/>
            <person name="Andreopoulos B."/>
            <person name="Lipzen A."/>
            <person name="Chen C."/>
            <person name="Yanf M."/>
            <person name="Daum C."/>
            <person name="Ng V."/>
            <person name="Clum A."/>
            <person name="Steindorff A."/>
            <person name="Ohm R."/>
            <person name="Martin F."/>
            <person name="Silar P."/>
            <person name="Natvig D."/>
            <person name="Lalanne C."/>
            <person name="Gautier V."/>
            <person name="Ament-Velasquez S.L."/>
            <person name="Kruys A."/>
            <person name="Hutchinson M.I."/>
            <person name="Powell A.J."/>
            <person name="Barry K."/>
            <person name="Miller A.N."/>
            <person name="Grigoriev I.V."/>
            <person name="Debuchy R."/>
            <person name="Gladieux P."/>
            <person name="Thoren M.H."/>
            <person name="Johannesson H."/>
        </authorList>
    </citation>
    <scope>NUCLEOTIDE SEQUENCE</scope>
    <source>
        <strain evidence="2">SMH2532-1</strain>
    </source>
</reference>
<gene>
    <name evidence="2" type="ORF">B0T16DRAFT_448881</name>
</gene>
<feature type="signal peptide" evidence="1">
    <location>
        <begin position="1"/>
        <end position="17"/>
    </location>
</feature>
<evidence type="ECO:0008006" key="4">
    <source>
        <dbReference type="Google" id="ProtNLM"/>
    </source>
</evidence>
<dbReference type="Proteomes" id="UP001174936">
    <property type="component" value="Unassembled WGS sequence"/>
</dbReference>
<dbReference type="EMBL" id="JAULSV010000006">
    <property type="protein sequence ID" value="KAK0641419.1"/>
    <property type="molecule type" value="Genomic_DNA"/>
</dbReference>
<keyword evidence="3" id="KW-1185">Reference proteome</keyword>
<accession>A0AA40CLI6</accession>
<evidence type="ECO:0000256" key="1">
    <source>
        <dbReference type="SAM" id="SignalP"/>
    </source>
</evidence>
<name>A0AA40CLI6_9PEZI</name>
<keyword evidence="1" id="KW-0732">Signal</keyword>
<comment type="caution">
    <text evidence="2">The sequence shown here is derived from an EMBL/GenBank/DDBJ whole genome shotgun (WGS) entry which is preliminary data.</text>
</comment>
<proteinExistence type="predicted"/>